<dbReference type="PANTHER" id="PTHR33164:SF99">
    <property type="entry name" value="MARR FAMILY REGULATORY PROTEIN"/>
    <property type="match status" value="1"/>
</dbReference>
<dbReference type="InterPro" id="IPR039422">
    <property type="entry name" value="MarR/SlyA-like"/>
</dbReference>
<dbReference type="SMART" id="SM00347">
    <property type="entry name" value="HTH_MARR"/>
    <property type="match status" value="1"/>
</dbReference>
<dbReference type="PRINTS" id="PR00598">
    <property type="entry name" value="HTHMARR"/>
</dbReference>
<dbReference type="SUPFAM" id="SSF46785">
    <property type="entry name" value="Winged helix' DNA-binding domain"/>
    <property type="match status" value="1"/>
</dbReference>
<dbReference type="RefSeq" id="WP_378529269.1">
    <property type="nucleotide sequence ID" value="NZ_JBHSBH010000002.1"/>
</dbReference>
<dbReference type="InterPro" id="IPR036390">
    <property type="entry name" value="WH_DNA-bd_sf"/>
</dbReference>
<dbReference type="InterPro" id="IPR036388">
    <property type="entry name" value="WH-like_DNA-bd_sf"/>
</dbReference>
<dbReference type="Proteomes" id="UP001595847">
    <property type="component" value="Unassembled WGS sequence"/>
</dbReference>
<evidence type="ECO:0000256" key="3">
    <source>
        <dbReference type="ARBA" id="ARBA00023163"/>
    </source>
</evidence>
<keyword evidence="1" id="KW-0805">Transcription regulation</keyword>
<evidence type="ECO:0000313" key="5">
    <source>
        <dbReference type="EMBL" id="MFC3994393.1"/>
    </source>
</evidence>
<dbReference type="InterPro" id="IPR023187">
    <property type="entry name" value="Tscrpt_reg_MarR-type_CS"/>
</dbReference>
<sequence>MPSAPQHDPAAATGPGGDGGLGADLGWTLGVAYRAYVKMAADAAAAVPGSHRGRQVLAAAAHEVPGTQRALAQRLGVDRTAMTYLIDDLAAAGLVERRPDPADRRNRQVVATDAGRRALEGVDRRLRTAEEYLLAGLDTADRTALRTLLRRLAAYIDSADPVGDACQAVDDIEAAESAAMRGQPPAPG</sequence>
<evidence type="ECO:0000313" key="6">
    <source>
        <dbReference type="Proteomes" id="UP001595847"/>
    </source>
</evidence>
<evidence type="ECO:0000256" key="2">
    <source>
        <dbReference type="ARBA" id="ARBA00023125"/>
    </source>
</evidence>
<dbReference type="Gene3D" id="1.10.10.10">
    <property type="entry name" value="Winged helix-like DNA-binding domain superfamily/Winged helix DNA-binding domain"/>
    <property type="match status" value="1"/>
</dbReference>
<protein>
    <submittedName>
        <fullName evidence="5">MarR family winged helix-turn-helix transcriptional regulator</fullName>
    </submittedName>
</protein>
<accession>A0ABV8FH26</accession>
<organism evidence="5 6">
    <name type="scientific">Nocardiopsis sediminis</name>
    <dbReference type="NCBI Taxonomy" id="1778267"/>
    <lineage>
        <taxon>Bacteria</taxon>
        <taxon>Bacillati</taxon>
        <taxon>Actinomycetota</taxon>
        <taxon>Actinomycetes</taxon>
        <taxon>Streptosporangiales</taxon>
        <taxon>Nocardiopsidaceae</taxon>
        <taxon>Nocardiopsis</taxon>
    </lineage>
</organism>
<evidence type="ECO:0000256" key="1">
    <source>
        <dbReference type="ARBA" id="ARBA00023015"/>
    </source>
</evidence>
<dbReference type="PROSITE" id="PS50995">
    <property type="entry name" value="HTH_MARR_2"/>
    <property type="match status" value="1"/>
</dbReference>
<proteinExistence type="predicted"/>
<dbReference type="Pfam" id="PF12802">
    <property type="entry name" value="MarR_2"/>
    <property type="match status" value="1"/>
</dbReference>
<dbReference type="InterPro" id="IPR000835">
    <property type="entry name" value="HTH_MarR-typ"/>
</dbReference>
<name>A0ABV8FH26_9ACTN</name>
<feature type="domain" description="HTH marR-type" evidence="4">
    <location>
        <begin position="22"/>
        <end position="154"/>
    </location>
</feature>
<comment type="caution">
    <text evidence="5">The sequence shown here is derived from an EMBL/GenBank/DDBJ whole genome shotgun (WGS) entry which is preliminary data.</text>
</comment>
<evidence type="ECO:0000259" key="4">
    <source>
        <dbReference type="PROSITE" id="PS50995"/>
    </source>
</evidence>
<keyword evidence="6" id="KW-1185">Reference proteome</keyword>
<keyword evidence="2" id="KW-0238">DNA-binding</keyword>
<keyword evidence="3" id="KW-0804">Transcription</keyword>
<dbReference type="PROSITE" id="PS01117">
    <property type="entry name" value="HTH_MARR_1"/>
    <property type="match status" value="1"/>
</dbReference>
<dbReference type="PANTHER" id="PTHR33164">
    <property type="entry name" value="TRANSCRIPTIONAL REGULATOR, MARR FAMILY"/>
    <property type="match status" value="1"/>
</dbReference>
<reference evidence="6" key="1">
    <citation type="journal article" date="2019" name="Int. J. Syst. Evol. Microbiol.">
        <title>The Global Catalogue of Microorganisms (GCM) 10K type strain sequencing project: providing services to taxonomists for standard genome sequencing and annotation.</title>
        <authorList>
            <consortium name="The Broad Institute Genomics Platform"/>
            <consortium name="The Broad Institute Genome Sequencing Center for Infectious Disease"/>
            <person name="Wu L."/>
            <person name="Ma J."/>
        </authorList>
    </citation>
    <scope>NUCLEOTIDE SEQUENCE [LARGE SCALE GENOMIC DNA]</scope>
    <source>
        <strain evidence="6">TBRC 1826</strain>
    </source>
</reference>
<gene>
    <name evidence="5" type="ORF">ACFOVU_00585</name>
</gene>
<dbReference type="EMBL" id="JBHSBH010000002">
    <property type="protein sequence ID" value="MFC3994393.1"/>
    <property type="molecule type" value="Genomic_DNA"/>
</dbReference>